<evidence type="ECO:0000313" key="6">
    <source>
        <dbReference type="Proteomes" id="UP000327085"/>
    </source>
</evidence>
<evidence type="ECO:0000256" key="3">
    <source>
        <dbReference type="PROSITE-ProRule" id="PRU00708"/>
    </source>
</evidence>
<feature type="repeat" description="PPR" evidence="3">
    <location>
        <begin position="494"/>
        <end position="528"/>
    </location>
</feature>
<dbReference type="EMBL" id="JAJFAZ020000007">
    <property type="protein sequence ID" value="KAI5317905.1"/>
    <property type="molecule type" value="Genomic_DNA"/>
</dbReference>
<gene>
    <name evidence="5" type="ORF">ALMOND_2B025234</name>
    <name evidence="4" type="ORF">L3X38_037612</name>
</gene>
<dbReference type="EMBL" id="CABIKO010000646">
    <property type="protein sequence ID" value="VVA38467.1"/>
    <property type="molecule type" value="Genomic_DNA"/>
</dbReference>
<feature type="repeat" description="PPR" evidence="3">
    <location>
        <begin position="459"/>
        <end position="493"/>
    </location>
</feature>
<feature type="repeat" description="PPR" evidence="3">
    <location>
        <begin position="319"/>
        <end position="353"/>
    </location>
</feature>
<dbReference type="Pfam" id="PF13041">
    <property type="entry name" value="PPR_2"/>
    <property type="match status" value="6"/>
</dbReference>
<dbReference type="OMA" id="LKRHPYQ"/>
<evidence type="ECO:0000313" key="7">
    <source>
        <dbReference type="Proteomes" id="UP001054821"/>
    </source>
</evidence>
<feature type="repeat" description="PPR" evidence="3">
    <location>
        <begin position="684"/>
        <end position="718"/>
    </location>
</feature>
<feature type="repeat" description="PPR" evidence="3">
    <location>
        <begin position="284"/>
        <end position="318"/>
    </location>
</feature>
<reference evidence="5" key="1">
    <citation type="submission" date="2019-07" db="EMBL/GenBank/DDBJ databases">
        <authorList>
            <person name="Alioto T."/>
            <person name="Alioto T."/>
            <person name="Gomez Garrido J."/>
        </authorList>
    </citation>
    <scope>NUCLEOTIDE SEQUENCE</scope>
</reference>
<feature type="repeat" description="PPR" evidence="3">
    <location>
        <begin position="354"/>
        <end position="388"/>
    </location>
</feature>
<protein>
    <submittedName>
        <fullName evidence="5">PREDICTED: pentatricopeptide repeat-containing</fullName>
    </submittedName>
</protein>
<dbReference type="Pfam" id="PF01535">
    <property type="entry name" value="PPR"/>
    <property type="match status" value="1"/>
</dbReference>
<feature type="repeat" description="PPR" evidence="3">
    <location>
        <begin position="564"/>
        <end position="598"/>
    </location>
</feature>
<feature type="repeat" description="PPR" evidence="3">
    <location>
        <begin position="249"/>
        <end position="283"/>
    </location>
</feature>
<reference evidence="6" key="2">
    <citation type="journal article" date="2020" name="Plant J.">
        <title>Transposons played a major role in the diversification between the closely related almond and peach genomes: results from the almond genome sequence.</title>
        <authorList>
            <person name="Alioto T."/>
            <person name="Alexiou K.G."/>
            <person name="Bardil A."/>
            <person name="Barteri F."/>
            <person name="Castanera R."/>
            <person name="Cruz F."/>
            <person name="Dhingra A."/>
            <person name="Duval H."/>
            <person name="Fernandez I Marti A."/>
            <person name="Frias L."/>
            <person name="Galan B."/>
            <person name="Garcia J.L."/>
            <person name="Howad W."/>
            <person name="Gomez-Garrido J."/>
            <person name="Gut M."/>
            <person name="Julca I."/>
            <person name="Morata J."/>
            <person name="Puigdomenech P."/>
            <person name="Ribeca P."/>
            <person name="Rubio Cabetas M.J."/>
            <person name="Vlasova A."/>
            <person name="Wirthensohn M."/>
            <person name="Garcia-Mas J."/>
            <person name="Gabaldon T."/>
            <person name="Casacuberta J.M."/>
            <person name="Arus P."/>
        </authorList>
    </citation>
    <scope>NUCLEOTIDE SEQUENCE [LARGE SCALE GENOMIC DNA]</scope>
    <source>
        <strain evidence="6">cv. Texas</strain>
    </source>
</reference>
<feature type="repeat" description="PPR" evidence="3">
    <location>
        <begin position="213"/>
        <end position="248"/>
    </location>
</feature>
<dbReference type="PANTHER" id="PTHR45613">
    <property type="entry name" value="PENTATRICOPEPTIDE REPEAT-CONTAINING PROTEIN"/>
    <property type="match status" value="1"/>
</dbReference>
<dbReference type="Proteomes" id="UP001054821">
    <property type="component" value="Chromosome 7"/>
</dbReference>
<dbReference type="Pfam" id="PF12854">
    <property type="entry name" value="PPR_1"/>
    <property type="match status" value="2"/>
</dbReference>
<dbReference type="Gramene" id="VVA38467">
    <property type="protein sequence ID" value="VVA38467"/>
    <property type="gene ID" value="Prudul26B025234"/>
</dbReference>
<feature type="repeat" description="PPR" evidence="3">
    <location>
        <begin position="389"/>
        <end position="423"/>
    </location>
</feature>
<evidence type="ECO:0000313" key="5">
    <source>
        <dbReference type="EMBL" id="VVA38467.1"/>
    </source>
</evidence>
<dbReference type="Proteomes" id="UP000327085">
    <property type="component" value="Chromosome 7"/>
</dbReference>
<evidence type="ECO:0000256" key="2">
    <source>
        <dbReference type="ARBA" id="ARBA00022737"/>
    </source>
</evidence>
<accession>A0A5E4GF28</accession>
<feature type="repeat" description="PPR" evidence="3">
    <location>
        <begin position="649"/>
        <end position="683"/>
    </location>
</feature>
<keyword evidence="2" id="KW-0677">Repeat</keyword>
<evidence type="ECO:0000256" key="1">
    <source>
        <dbReference type="ARBA" id="ARBA00007626"/>
    </source>
</evidence>
<dbReference type="NCBIfam" id="TIGR00756">
    <property type="entry name" value="PPR"/>
    <property type="match status" value="12"/>
</dbReference>
<dbReference type="PROSITE" id="PS51375">
    <property type="entry name" value="PPR"/>
    <property type="match status" value="13"/>
</dbReference>
<dbReference type="PANTHER" id="PTHR45613:SF9">
    <property type="entry name" value="MITOCHONDRIAL GROUP I INTRON SPLICING FACTOR CCM1"/>
    <property type="match status" value="1"/>
</dbReference>
<dbReference type="InterPro" id="IPR011990">
    <property type="entry name" value="TPR-like_helical_dom_sf"/>
</dbReference>
<dbReference type="AlphaFoldDB" id="A0A5E4GF28"/>
<sequence length="798" mass="89264">MGHLVHCRRCLPPTKNSQFLKISFSSGFHEISSRGASDKPVTSSIPEMPLLKPHIPKPSSFACAPSDTLLAEKAITYLKRHPHNLNSLSSCFTPEAASYLLQKSQYDQPLTLKFLSWARNHGFFTFQCKCLALHILTRFKLYKSAQALAEDVALNSIDDRGNLVFQCLSDSLHICNSSSAVFDLVVKSYSHLNFIDKALNIVHLAKVHGFMPGVLSYNAILDAIIRSKGSVQFAEEVFSEMIRNGVSPNVYTYNILIRGFSGAGNLKMGLYFYSEMERNGCLPTVVTYNTLIDAYCKLKKIDQAFELLRSMVLKGLEPNLISYNVIINGLSREGRMNETSQVLEEMKRKGFVPDEVTCNTLISGYCKEDNFHQALVLQEEMRRNGLSPNVVTYTALINAMCKAKNLNRAMEFFDQMRVRGLHPNQRTYTTLIDGFSQQGFLTEAYDVLKEMIGNGFSPSVVTYNALINGYCLLGRMEDAIGILQDMTGKGLPPDVVSYSTIITGFCRHQELESAFRMKLEMVEKGVLPDAVTYSSLIQGVCQQRRLVEACDLFKEMLSMGMPPDEYTYTTLINAYCVEGDLNKALQLNDEMIQKGFLPDVVTYSVLINGLNKQVRTREAKRLLLKLFYEESVPDGVTYNTLIENCTNGEFKSVVALVKGFCMKGLMNEADQVFETMVERRHKPNEAVYDVIIHGHCKGGNVQKAYNLYKEMLHSGFVPHTVTVIALVKALFTEEMNNELSQVIGNTLRSCQLSDAELAKLHVDINHKEGNMDEVFNVLSDMAKDGLLPNSGVRASAGG</sequence>
<reference evidence="4 7" key="3">
    <citation type="journal article" date="2022" name="G3 (Bethesda)">
        <title>Whole-genome sequence and methylome profiling of the almond [Prunus dulcis (Mill.) D.A. Webb] cultivar 'Nonpareil'.</title>
        <authorList>
            <person name="D'Amico-Willman K.M."/>
            <person name="Ouma W.Z."/>
            <person name="Meulia T."/>
            <person name="Sideli G.M."/>
            <person name="Gradziel T.M."/>
            <person name="Fresnedo-Ramirez J."/>
        </authorList>
    </citation>
    <scope>NUCLEOTIDE SEQUENCE [LARGE SCALE GENOMIC DNA]</scope>
    <source>
        <strain evidence="4">Clone GOH B32 T37-40</strain>
    </source>
</reference>
<name>A0A5E4GF28_PRUDU</name>
<dbReference type="FunFam" id="1.25.40.10:FF:000558">
    <property type="entry name" value="Pentatricopeptide repeat-containing protein At5g39710"/>
    <property type="match status" value="1"/>
</dbReference>
<feature type="repeat" description="PPR" evidence="3">
    <location>
        <begin position="529"/>
        <end position="563"/>
    </location>
</feature>
<feature type="repeat" description="PPR" evidence="3">
    <location>
        <begin position="424"/>
        <end position="458"/>
    </location>
</feature>
<proteinExistence type="inferred from homology"/>
<keyword evidence="7" id="KW-1185">Reference proteome</keyword>
<dbReference type="SUPFAM" id="SSF48452">
    <property type="entry name" value="TPR-like"/>
    <property type="match status" value="1"/>
</dbReference>
<organism evidence="5 6">
    <name type="scientific">Prunus dulcis</name>
    <name type="common">Almond</name>
    <name type="synonym">Amygdalus dulcis</name>
    <dbReference type="NCBI Taxonomy" id="3755"/>
    <lineage>
        <taxon>Eukaryota</taxon>
        <taxon>Viridiplantae</taxon>
        <taxon>Streptophyta</taxon>
        <taxon>Embryophyta</taxon>
        <taxon>Tracheophyta</taxon>
        <taxon>Spermatophyta</taxon>
        <taxon>Magnoliopsida</taxon>
        <taxon>eudicotyledons</taxon>
        <taxon>Gunneridae</taxon>
        <taxon>Pentapetalae</taxon>
        <taxon>rosids</taxon>
        <taxon>fabids</taxon>
        <taxon>Rosales</taxon>
        <taxon>Rosaceae</taxon>
        <taxon>Amygdaloideae</taxon>
        <taxon>Amygdaleae</taxon>
        <taxon>Prunus</taxon>
    </lineage>
</organism>
<comment type="similarity">
    <text evidence="1">Belongs to the PPR family. P subfamily.</text>
</comment>
<dbReference type="InParanoid" id="A0A5E4GF28"/>
<evidence type="ECO:0000313" key="4">
    <source>
        <dbReference type="EMBL" id="KAI5317905.1"/>
    </source>
</evidence>
<dbReference type="InterPro" id="IPR002885">
    <property type="entry name" value="PPR_rpt"/>
</dbReference>
<dbReference type="Gene3D" id="1.25.40.10">
    <property type="entry name" value="Tetratricopeptide repeat domain"/>
    <property type="match status" value="6"/>
</dbReference>